<keyword evidence="2" id="KW-1185">Reference proteome</keyword>
<dbReference type="EMBL" id="FO203431">
    <property type="protein sequence ID" value="CCH87732.1"/>
    <property type="molecule type" value="Genomic_DNA"/>
</dbReference>
<accession>I4EWG9</accession>
<dbReference type="OrthoDB" id="129343at2"/>
<dbReference type="HOGENOM" id="CLU_1784693_0_0_11"/>
<dbReference type="eggNOG" id="COG5485">
    <property type="taxonomic scope" value="Bacteria"/>
</dbReference>
<reference evidence="1 2" key="1">
    <citation type="journal article" date="2012" name="J. Bacteriol.">
        <title>Genome Sequence of Radiation-Resistant Modestobacter marinus Strain BC501, a Representative Actinobacterium That Thrives on Calcareous Stone Surfaces.</title>
        <authorList>
            <person name="Normand P."/>
            <person name="Gury J."/>
            <person name="Pujic P."/>
            <person name="Chouaia B."/>
            <person name="Crotti E."/>
            <person name="Brusetti L."/>
            <person name="Daffonchio D."/>
            <person name="Vacherie B."/>
            <person name="Barbe V."/>
            <person name="Medigue C."/>
            <person name="Calteau A."/>
            <person name="Ghodhbane-Gtari F."/>
            <person name="Essoussi I."/>
            <person name="Nouioui I."/>
            <person name="Abbassi-Ghozzi I."/>
            <person name="Gtari M."/>
        </authorList>
    </citation>
    <scope>NUCLEOTIDE SEQUENCE [LARGE SCALE GENOMIC DNA]</scope>
    <source>
        <strain evidence="2">BC 501</strain>
    </source>
</reference>
<gene>
    <name evidence="1" type="ordered locus">MODMU_2300</name>
</gene>
<protein>
    <recommendedName>
        <fullName evidence="3">Ester cyclase</fullName>
    </recommendedName>
</protein>
<proteinExistence type="predicted"/>
<dbReference type="SUPFAM" id="SSF54427">
    <property type="entry name" value="NTF2-like"/>
    <property type="match status" value="1"/>
</dbReference>
<organism evidence="1 2">
    <name type="scientific">Modestobacter italicus (strain DSM 44449 / CECT 9708 / BC 501)</name>
    <dbReference type="NCBI Taxonomy" id="2732864"/>
    <lineage>
        <taxon>Bacteria</taxon>
        <taxon>Bacillati</taxon>
        <taxon>Actinomycetota</taxon>
        <taxon>Actinomycetes</taxon>
        <taxon>Geodermatophilales</taxon>
        <taxon>Geodermatophilaceae</taxon>
        <taxon>Modestobacter</taxon>
    </lineage>
</organism>
<sequence>MAFDVDRLLRLWSDPLPDDGAAAAAFRELYTDPVTVNGAPVPAAGLVVRARALQTALDRVEREVVHVVEAGDQVAVAFRLRGRHTGTLSTSAGPVPATGGVVELRVIDVLTLTDGRISDTWMVADELGALAGTGAVRVASPTGGG</sequence>
<dbReference type="KEGG" id="mmar:MODMU_2300"/>
<dbReference type="Proteomes" id="UP000006461">
    <property type="component" value="Chromosome"/>
</dbReference>
<evidence type="ECO:0008006" key="3">
    <source>
        <dbReference type="Google" id="ProtNLM"/>
    </source>
</evidence>
<dbReference type="Gene3D" id="3.10.450.50">
    <property type="match status" value="1"/>
</dbReference>
<dbReference type="Pfam" id="PF07366">
    <property type="entry name" value="SnoaL"/>
    <property type="match status" value="1"/>
</dbReference>
<dbReference type="STRING" id="477641.MODMU_2300"/>
<evidence type="ECO:0000313" key="1">
    <source>
        <dbReference type="EMBL" id="CCH87732.1"/>
    </source>
</evidence>
<dbReference type="InterPro" id="IPR032710">
    <property type="entry name" value="NTF2-like_dom_sf"/>
</dbReference>
<dbReference type="InterPro" id="IPR009959">
    <property type="entry name" value="Cyclase_SnoaL-like"/>
</dbReference>
<dbReference type="AlphaFoldDB" id="I4EWG9"/>
<dbReference type="GO" id="GO:0030638">
    <property type="term" value="P:polyketide metabolic process"/>
    <property type="evidence" value="ECO:0007669"/>
    <property type="project" value="InterPro"/>
</dbReference>
<evidence type="ECO:0000313" key="2">
    <source>
        <dbReference type="Proteomes" id="UP000006461"/>
    </source>
</evidence>
<name>I4EWG9_MODI5</name>